<dbReference type="RefSeq" id="WP_207338966.1">
    <property type="nucleotide sequence ID" value="NZ_CP074405.1"/>
</dbReference>
<dbReference type="Proteomes" id="UP000677804">
    <property type="component" value="Chromosome"/>
</dbReference>
<feature type="transmembrane region" description="Helical" evidence="1">
    <location>
        <begin position="15"/>
        <end position="35"/>
    </location>
</feature>
<keyword evidence="1" id="KW-0812">Transmembrane</keyword>
<keyword evidence="1" id="KW-1133">Transmembrane helix</keyword>
<proteinExistence type="predicted"/>
<protein>
    <submittedName>
        <fullName evidence="2">Uncharacterized protein</fullName>
    </submittedName>
</protein>
<accession>A0ABX8D6J2</accession>
<sequence>MAVFTRRNLRRTAHLWSWVALLGGPFVLVMGVLLVTGTGPGAQRPVEMWRTGAAGSAVELLPSGRDTAVWGRPSAEGVTCTTARSSGQEVATLPVGSTEGRPATVRDAGGTGEWTLLALTGGTAAAADVTCSGGDLTEVAVSADPGGPRSSSGFGGVLVLVGPVLLLLGWVTRRALRAGDGARA</sequence>
<keyword evidence="1" id="KW-0472">Membrane</keyword>
<gene>
    <name evidence="2" type="ORF">KG103_12840</name>
</gene>
<organism evidence="2 3">
    <name type="scientific">Cellulomonas wangleii</name>
    <dbReference type="NCBI Taxonomy" id="2816956"/>
    <lineage>
        <taxon>Bacteria</taxon>
        <taxon>Bacillati</taxon>
        <taxon>Actinomycetota</taxon>
        <taxon>Actinomycetes</taxon>
        <taxon>Micrococcales</taxon>
        <taxon>Cellulomonadaceae</taxon>
        <taxon>Cellulomonas</taxon>
    </lineage>
</organism>
<reference evidence="2 3" key="1">
    <citation type="submission" date="2021-05" db="EMBL/GenBank/DDBJ databases">
        <title>Novel species in genus Cellulomonas.</title>
        <authorList>
            <person name="Zhang G."/>
        </authorList>
    </citation>
    <scope>NUCLEOTIDE SEQUENCE [LARGE SCALE GENOMIC DNA]</scope>
    <source>
        <strain evidence="3">zg-ZUI222</strain>
    </source>
</reference>
<dbReference type="EMBL" id="CP074405">
    <property type="protein sequence ID" value="QVI61362.1"/>
    <property type="molecule type" value="Genomic_DNA"/>
</dbReference>
<name>A0ABX8D6J2_9CELL</name>
<evidence type="ECO:0000313" key="2">
    <source>
        <dbReference type="EMBL" id="QVI61362.1"/>
    </source>
</evidence>
<evidence type="ECO:0000256" key="1">
    <source>
        <dbReference type="SAM" id="Phobius"/>
    </source>
</evidence>
<keyword evidence="3" id="KW-1185">Reference proteome</keyword>
<evidence type="ECO:0000313" key="3">
    <source>
        <dbReference type="Proteomes" id="UP000677804"/>
    </source>
</evidence>
<feature type="transmembrane region" description="Helical" evidence="1">
    <location>
        <begin position="153"/>
        <end position="171"/>
    </location>
</feature>